<feature type="chain" id="PRO_5045669888" evidence="1">
    <location>
        <begin position="27"/>
        <end position="77"/>
    </location>
</feature>
<feature type="signal peptide" evidence="1">
    <location>
        <begin position="1"/>
        <end position="26"/>
    </location>
</feature>
<proteinExistence type="predicted"/>
<dbReference type="EMBL" id="BQNB010015573">
    <property type="protein sequence ID" value="GJT41575.1"/>
    <property type="molecule type" value="Genomic_DNA"/>
</dbReference>
<organism evidence="2 3">
    <name type="scientific">Tanacetum coccineum</name>
    <dbReference type="NCBI Taxonomy" id="301880"/>
    <lineage>
        <taxon>Eukaryota</taxon>
        <taxon>Viridiplantae</taxon>
        <taxon>Streptophyta</taxon>
        <taxon>Embryophyta</taxon>
        <taxon>Tracheophyta</taxon>
        <taxon>Spermatophyta</taxon>
        <taxon>Magnoliopsida</taxon>
        <taxon>eudicotyledons</taxon>
        <taxon>Gunneridae</taxon>
        <taxon>Pentapetalae</taxon>
        <taxon>asterids</taxon>
        <taxon>campanulids</taxon>
        <taxon>Asterales</taxon>
        <taxon>Asteraceae</taxon>
        <taxon>Asteroideae</taxon>
        <taxon>Anthemideae</taxon>
        <taxon>Anthemidinae</taxon>
        <taxon>Tanacetum</taxon>
    </lineage>
</organism>
<evidence type="ECO:0000313" key="2">
    <source>
        <dbReference type="EMBL" id="GJT41575.1"/>
    </source>
</evidence>
<gene>
    <name evidence="2" type="ORF">Tco_0941440</name>
</gene>
<keyword evidence="1" id="KW-0732">Signal</keyword>
<reference evidence="2" key="1">
    <citation type="journal article" date="2022" name="Int. J. Mol. Sci.">
        <title>Draft Genome of Tanacetum Coccineum: Genomic Comparison of Closely Related Tanacetum-Family Plants.</title>
        <authorList>
            <person name="Yamashiro T."/>
            <person name="Shiraishi A."/>
            <person name="Nakayama K."/>
            <person name="Satake H."/>
        </authorList>
    </citation>
    <scope>NUCLEOTIDE SEQUENCE</scope>
</reference>
<sequence>MAQNSQPVLLITLAFFGALLFSGVSTTTTSHNDDTLIGVSTWDAEKQYLHDDLLETPSRARAQVDDCGSRSWHFTYL</sequence>
<accession>A0ABQ5DRC5</accession>
<reference evidence="2" key="2">
    <citation type="submission" date="2022-01" db="EMBL/GenBank/DDBJ databases">
        <authorList>
            <person name="Yamashiro T."/>
            <person name="Shiraishi A."/>
            <person name="Satake H."/>
            <person name="Nakayama K."/>
        </authorList>
    </citation>
    <scope>NUCLEOTIDE SEQUENCE</scope>
</reference>
<comment type="caution">
    <text evidence="2">The sequence shown here is derived from an EMBL/GenBank/DDBJ whole genome shotgun (WGS) entry which is preliminary data.</text>
</comment>
<dbReference type="Proteomes" id="UP001151760">
    <property type="component" value="Unassembled WGS sequence"/>
</dbReference>
<protein>
    <submittedName>
        <fullName evidence="2">Uncharacterized protein</fullName>
    </submittedName>
</protein>
<name>A0ABQ5DRC5_9ASTR</name>
<keyword evidence="3" id="KW-1185">Reference proteome</keyword>
<evidence type="ECO:0000256" key="1">
    <source>
        <dbReference type="SAM" id="SignalP"/>
    </source>
</evidence>
<evidence type="ECO:0000313" key="3">
    <source>
        <dbReference type="Proteomes" id="UP001151760"/>
    </source>
</evidence>